<comment type="caution">
    <text evidence="5">The sequence shown here is derived from an EMBL/GenBank/DDBJ whole genome shotgun (WGS) entry which is preliminary data.</text>
</comment>
<evidence type="ECO:0000259" key="3">
    <source>
        <dbReference type="Pfam" id="PF01648"/>
    </source>
</evidence>
<dbReference type="PANTHER" id="PTHR12215">
    <property type="entry name" value="PHOSPHOPANTETHEINE TRANSFERASE"/>
    <property type="match status" value="1"/>
</dbReference>
<dbReference type="Proteomes" id="UP000591131">
    <property type="component" value="Unassembled WGS sequence"/>
</dbReference>
<dbReference type="GO" id="GO:0016746">
    <property type="term" value="F:acyltransferase activity"/>
    <property type="evidence" value="ECO:0007669"/>
    <property type="project" value="UniProtKB-KW"/>
</dbReference>
<sequence length="307" mass="34835">MLSTSTNLVIDVYYVDLLHWSYTVDEPLVAECRKELLPDTENRKVDQYVQEVDKKMCLASRLLPRYIVNKVTGVPYEKVSVLNRGRNDMGMFKPAYGPPFHTPIDDTLNIWDAYPNFSISHDSGVVCMGVNPVYGVGVDIQTISLPRIYKSAREFVEDMRADVLSEDEYKLIMKDNDDKGVLRGFFRIWTAKESYQKCVGLGFALPMTELRIDPGGDVLRLYNGKWVPQGRHFRLERFSLEQGDGMTEIVGCACLGELALCDPSWTSYRPRNWPSPSVEGGAYSISINLHHLDMSQDILSGYHLSNS</sequence>
<keyword evidence="5" id="KW-0012">Acyltransferase</keyword>
<name>A0A7J6LB97_PERCH</name>
<dbReference type="PANTHER" id="PTHR12215:SF10">
    <property type="entry name" value="L-AMINOADIPATE-SEMIALDEHYDE DEHYDROGENASE-PHOSPHOPANTETHEINYL TRANSFERASE"/>
    <property type="match status" value="1"/>
</dbReference>
<dbReference type="Gene3D" id="3.90.470.20">
    <property type="entry name" value="4'-phosphopantetheinyl transferase domain"/>
    <property type="match status" value="1"/>
</dbReference>
<evidence type="ECO:0000256" key="1">
    <source>
        <dbReference type="ARBA" id="ARBA00013172"/>
    </source>
</evidence>
<reference evidence="5 6" key="1">
    <citation type="submission" date="2020-04" db="EMBL/GenBank/DDBJ databases">
        <title>Perkinsus chesapeaki whole genome sequence.</title>
        <authorList>
            <person name="Bogema D.R."/>
        </authorList>
    </citation>
    <scope>NUCLEOTIDE SEQUENCE [LARGE SCALE GENOMIC DNA]</scope>
    <source>
        <strain evidence="5">ATCC PRA-425</strain>
    </source>
</reference>
<dbReference type="SUPFAM" id="SSF56214">
    <property type="entry name" value="4'-phosphopantetheinyl transferase"/>
    <property type="match status" value="2"/>
</dbReference>
<evidence type="ECO:0000313" key="5">
    <source>
        <dbReference type="EMBL" id="KAF4656446.1"/>
    </source>
</evidence>
<dbReference type="Pfam" id="PF22624">
    <property type="entry name" value="AASDHPPT_N"/>
    <property type="match status" value="1"/>
</dbReference>
<dbReference type="GO" id="GO:0005829">
    <property type="term" value="C:cytosol"/>
    <property type="evidence" value="ECO:0007669"/>
    <property type="project" value="TreeGrafter"/>
</dbReference>
<dbReference type="InterPro" id="IPR055066">
    <property type="entry name" value="AASDHPPT_N"/>
</dbReference>
<evidence type="ECO:0000256" key="2">
    <source>
        <dbReference type="ARBA" id="ARBA00022679"/>
    </source>
</evidence>
<dbReference type="AlphaFoldDB" id="A0A7J6LB97"/>
<protein>
    <recommendedName>
        <fullName evidence="1">holo-[acyl-carrier-protein] synthase</fullName>
        <ecNumber evidence="1">2.7.8.7</ecNumber>
    </recommendedName>
</protein>
<dbReference type="InterPro" id="IPR050559">
    <property type="entry name" value="P-Pant_transferase_sf"/>
</dbReference>
<organism evidence="5 6">
    <name type="scientific">Perkinsus chesapeaki</name>
    <name type="common">Clam parasite</name>
    <name type="synonym">Perkinsus andrewsi</name>
    <dbReference type="NCBI Taxonomy" id="330153"/>
    <lineage>
        <taxon>Eukaryota</taxon>
        <taxon>Sar</taxon>
        <taxon>Alveolata</taxon>
        <taxon>Perkinsozoa</taxon>
        <taxon>Perkinsea</taxon>
        <taxon>Perkinsida</taxon>
        <taxon>Perkinsidae</taxon>
        <taxon>Perkinsus</taxon>
    </lineage>
</organism>
<dbReference type="InterPro" id="IPR008278">
    <property type="entry name" value="4-PPantetheinyl_Trfase_dom"/>
</dbReference>
<accession>A0A7J6LB97</accession>
<dbReference type="GO" id="GO:0019878">
    <property type="term" value="P:lysine biosynthetic process via aminoadipic acid"/>
    <property type="evidence" value="ECO:0007669"/>
    <property type="project" value="TreeGrafter"/>
</dbReference>
<gene>
    <name evidence="5" type="primary">LPCAT2_8</name>
    <name evidence="5" type="ORF">FOL47_008908</name>
</gene>
<proteinExistence type="predicted"/>
<keyword evidence="6" id="KW-1185">Reference proteome</keyword>
<dbReference type="GO" id="GO:0000287">
    <property type="term" value="F:magnesium ion binding"/>
    <property type="evidence" value="ECO:0007669"/>
    <property type="project" value="InterPro"/>
</dbReference>
<feature type="domain" description="4'-phosphopantetheinyl transferase" evidence="3">
    <location>
        <begin position="135"/>
        <end position="214"/>
    </location>
</feature>
<dbReference type="GO" id="GO:0008897">
    <property type="term" value="F:holo-[acyl-carrier-protein] synthase activity"/>
    <property type="evidence" value="ECO:0007669"/>
    <property type="project" value="UniProtKB-EC"/>
</dbReference>
<evidence type="ECO:0000313" key="6">
    <source>
        <dbReference type="Proteomes" id="UP000591131"/>
    </source>
</evidence>
<dbReference type="Pfam" id="PF01648">
    <property type="entry name" value="ACPS"/>
    <property type="match status" value="1"/>
</dbReference>
<dbReference type="EMBL" id="JAAPAO010000597">
    <property type="protein sequence ID" value="KAF4656446.1"/>
    <property type="molecule type" value="Genomic_DNA"/>
</dbReference>
<keyword evidence="2 5" id="KW-0808">Transferase</keyword>
<dbReference type="InterPro" id="IPR037143">
    <property type="entry name" value="4-PPantetheinyl_Trfase_dom_sf"/>
</dbReference>
<dbReference type="OrthoDB" id="26719at2759"/>
<evidence type="ECO:0000259" key="4">
    <source>
        <dbReference type="Pfam" id="PF22624"/>
    </source>
</evidence>
<dbReference type="EC" id="2.7.8.7" evidence="1"/>
<feature type="domain" description="4'-phosphopantetheinyl transferase N-terminal" evidence="4">
    <location>
        <begin position="35"/>
        <end position="87"/>
    </location>
</feature>